<evidence type="ECO:0000313" key="5">
    <source>
        <dbReference type="Proteomes" id="UP001634393"/>
    </source>
</evidence>
<feature type="repeat" description="PPR" evidence="3">
    <location>
        <begin position="357"/>
        <end position="391"/>
    </location>
</feature>
<feature type="repeat" description="PPR" evidence="3">
    <location>
        <begin position="100"/>
        <end position="130"/>
    </location>
</feature>
<dbReference type="PROSITE" id="PS51375">
    <property type="entry name" value="PPR"/>
    <property type="match status" value="7"/>
</dbReference>
<feature type="repeat" description="PPR" evidence="3">
    <location>
        <begin position="252"/>
        <end position="286"/>
    </location>
</feature>
<organism evidence="4 5">
    <name type="scientific">Penstemon smallii</name>
    <dbReference type="NCBI Taxonomy" id="265156"/>
    <lineage>
        <taxon>Eukaryota</taxon>
        <taxon>Viridiplantae</taxon>
        <taxon>Streptophyta</taxon>
        <taxon>Embryophyta</taxon>
        <taxon>Tracheophyta</taxon>
        <taxon>Spermatophyta</taxon>
        <taxon>Magnoliopsida</taxon>
        <taxon>eudicotyledons</taxon>
        <taxon>Gunneridae</taxon>
        <taxon>Pentapetalae</taxon>
        <taxon>asterids</taxon>
        <taxon>lamiids</taxon>
        <taxon>Lamiales</taxon>
        <taxon>Plantaginaceae</taxon>
        <taxon>Cheloneae</taxon>
        <taxon>Penstemon</taxon>
    </lineage>
</organism>
<dbReference type="Pfam" id="PF13041">
    <property type="entry name" value="PPR_2"/>
    <property type="match status" value="3"/>
</dbReference>
<evidence type="ECO:0008006" key="6">
    <source>
        <dbReference type="Google" id="ProtNLM"/>
    </source>
</evidence>
<comment type="caution">
    <text evidence="4">The sequence shown here is derived from an EMBL/GenBank/DDBJ whole genome shotgun (WGS) entry which is preliminary data.</text>
</comment>
<evidence type="ECO:0000256" key="2">
    <source>
        <dbReference type="ARBA" id="ARBA00022737"/>
    </source>
</evidence>
<keyword evidence="2" id="KW-0677">Repeat</keyword>
<protein>
    <recommendedName>
        <fullName evidence="6">Pentatricopeptide repeat-containing protein</fullName>
    </recommendedName>
</protein>
<dbReference type="EMBL" id="JBJXBP010000007">
    <property type="protein sequence ID" value="KAL3819837.1"/>
    <property type="molecule type" value="Genomic_DNA"/>
</dbReference>
<sequence>MIGDGCNPDVIVINSLIDTLYKDGLSKEAWNMFRKMNEFKLVPTVVTYNTLLAGLRNDSRVQERFKLFESMKECGCPPNTKTFNIASMLYEMTEIGCFPDLFTYNTLIYGLVKVSRFFEAFWLFHRMRKTVNPDCITLYTLLPGAVKAGSIEDAFKVVEEHAISFAERVVSLGLRKNGSIMVLVIKLLSKKKKSLDAHKLFEKFTKFFGIRPTLEVYYHLINELLDIHLAELAWDVYKEMKNAGCAADSQYDVYTYNLLLDDLGNSGKVNELFEIYNEMLHRGIEPDKITHSILISGLVKSNKVEKALDLYYDLISGGFSPTPCTYGPLIDGFLKLKELDEAKSLFEEMIEYECKPHCAIYNILINGYGKAGDINTARDLFDIMVNEVIRLDLKSYAILVDCCCLMGKNCRLTGSFLKWFLRFYQKMY</sequence>
<dbReference type="NCBIfam" id="TIGR00756">
    <property type="entry name" value="PPR"/>
    <property type="match status" value="7"/>
</dbReference>
<proteinExistence type="inferred from homology"/>
<feature type="repeat" description="PPR" evidence="3">
    <location>
        <begin position="322"/>
        <end position="356"/>
    </location>
</feature>
<evidence type="ECO:0000256" key="3">
    <source>
        <dbReference type="PROSITE-ProRule" id="PRU00708"/>
    </source>
</evidence>
<evidence type="ECO:0000313" key="4">
    <source>
        <dbReference type="EMBL" id="KAL3819837.1"/>
    </source>
</evidence>
<dbReference type="InterPro" id="IPR011990">
    <property type="entry name" value="TPR-like_helical_dom_sf"/>
</dbReference>
<reference evidence="4 5" key="1">
    <citation type="submission" date="2024-12" db="EMBL/GenBank/DDBJ databases">
        <title>The unique morphological basis and parallel evolutionary history of personate flowers in Penstemon.</title>
        <authorList>
            <person name="Depatie T.H."/>
            <person name="Wessinger C.A."/>
        </authorList>
    </citation>
    <scope>NUCLEOTIDE SEQUENCE [LARGE SCALE GENOMIC DNA]</scope>
    <source>
        <strain evidence="4">WTNN_2</strain>
        <tissue evidence="4">Leaf</tissue>
    </source>
</reference>
<dbReference type="PANTHER" id="PTHR47938:SF35">
    <property type="entry name" value="PENTATRICOPEPTIDE REPEAT-CONTAINING PROTEIN 4, MITOCHONDRIAL-RELATED"/>
    <property type="match status" value="1"/>
</dbReference>
<comment type="similarity">
    <text evidence="1">Belongs to the PPR family. P subfamily.</text>
</comment>
<name>A0ABD3S5V8_9LAMI</name>
<dbReference type="PANTHER" id="PTHR47938">
    <property type="entry name" value="RESPIRATORY COMPLEX I CHAPERONE (CIA84), PUTATIVE (AFU_ORTHOLOGUE AFUA_2G06020)-RELATED"/>
    <property type="match status" value="1"/>
</dbReference>
<feature type="repeat" description="PPR" evidence="3">
    <location>
        <begin position="287"/>
        <end position="321"/>
    </location>
</feature>
<accession>A0ABD3S5V8</accession>
<dbReference type="SUPFAM" id="SSF81901">
    <property type="entry name" value="HCP-like"/>
    <property type="match status" value="1"/>
</dbReference>
<dbReference type="Pfam" id="PF01535">
    <property type="entry name" value="PPR"/>
    <property type="match status" value="2"/>
</dbReference>
<gene>
    <name evidence="4" type="ORF">ACJIZ3_005742</name>
</gene>
<keyword evidence="5" id="KW-1185">Reference proteome</keyword>
<evidence type="ECO:0000256" key="1">
    <source>
        <dbReference type="ARBA" id="ARBA00007626"/>
    </source>
</evidence>
<feature type="repeat" description="PPR" evidence="3">
    <location>
        <begin position="9"/>
        <end position="43"/>
    </location>
</feature>
<dbReference type="Gene3D" id="1.25.40.10">
    <property type="entry name" value="Tetratricopeptide repeat domain"/>
    <property type="match status" value="4"/>
</dbReference>
<feature type="repeat" description="PPR" evidence="3">
    <location>
        <begin position="44"/>
        <end position="78"/>
    </location>
</feature>
<dbReference type="InterPro" id="IPR002885">
    <property type="entry name" value="PPR_rpt"/>
</dbReference>
<dbReference type="Proteomes" id="UP001634393">
    <property type="component" value="Unassembled WGS sequence"/>
</dbReference>
<dbReference type="Pfam" id="PF12854">
    <property type="entry name" value="PPR_1"/>
    <property type="match status" value="1"/>
</dbReference>
<dbReference type="AlphaFoldDB" id="A0ABD3S5V8"/>